<dbReference type="FunCoup" id="Q22668">
    <property type="interactions" value="2559"/>
</dbReference>
<dbReference type="AlphaFoldDB" id="Q22668"/>
<dbReference type="CDD" id="cd00047">
    <property type="entry name" value="PTPc"/>
    <property type="match status" value="1"/>
</dbReference>
<dbReference type="OMA" id="STMCLLR"/>
<dbReference type="STRING" id="6239.T22C1.8.1"/>
<dbReference type="eggNOG" id="KOG0789">
    <property type="taxonomic scope" value="Eukaryota"/>
</dbReference>
<evidence type="ECO:0000313" key="5">
    <source>
        <dbReference type="Proteomes" id="UP000001940"/>
    </source>
</evidence>
<dbReference type="FunFam" id="3.90.190.10:FF:000114">
    <property type="entry name" value="Tyrosine-protein phosphatase"/>
    <property type="match status" value="1"/>
</dbReference>
<dbReference type="InterPro" id="IPR000387">
    <property type="entry name" value="Tyr_Pase_dom"/>
</dbReference>
<evidence type="ECO:0000313" key="4">
    <source>
        <dbReference type="EMBL" id="CAA99930.1"/>
    </source>
</evidence>
<feature type="compositionally biased region" description="Basic and acidic residues" evidence="1">
    <location>
        <begin position="24"/>
        <end position="37"/>
    </location>
</feature>
<feature type="compositionally biased region" description="Basic and acidic residues" evidence="1">
    <location>
        <begin position="546"/>
        <end position="575"/>
    </location>
</feature>
<dbReference type="GO" id="GO:0004725">
    <property type="term" value="F:protein tyrosine phosphatase activity"/>
    <property type="evidence" value="ECO:0007669"/>
    <property type="project" value="InterPro"/>
</dbReference>
<dbReference type="InParanoid" id="Q22668"/>
<dbReference type="SUPFAM" id="SSF52799">
    <property type="entry name" value="(Phosphotyrosine protein) phosphatases II"/>
    <property type="match status" value="1"/>
</dbReference>
<dbReference type="PROSITE" id="PS00383">
    <property type="entry name" value="TYR_PHOSPHATASE_1"/>
    <property type="match status" value="1"/>
</dbReference>
<evidence type="ECO:0000256" key="1">
    <source>
        <dbReference type="SAM" id="MobiDB-lite"/>
    </source>
</evidence>
<dbReference type="PANTHER" id="PTHR46163">
    <property type="entry name" value="TYROSINE-PROTEIN PHOSPHATASE-RELATED"/>
    <property type="match status" value="1"/>
</dbReference>
<proteinExistence type="predicted"/>
<feature type="compositionally biased region" description="Polar residues" evidence="1">
    <location>
        <begin position="582"/>
        <end position="591"/>
    </location>
</feature>
<feature type="domain" description="Tyrosine-protein phosphatase" evidence="2">
    <location>
        <begin position="151"/>
        <end position="377"/>
    </location>
</feature>
<dbReference type="AGR" id="WB:WBGene00011918"/>
<keyword evidence="5" id="KW-1185">Reference proteome</keyword>
<dbReference type="PIR" id="T25109">
    <property type="entry name" value="T25109"/>
</dbReference>
<dbReference type="Gene3D" id="3.90.190.10">
    <property type="entry name" value="Protein tyrosine phosphatase superfamily"/>
    <property type="match status" value="1"/>
</dbReference>
<protein>
    <submittedName>
        <fullName evidence="4">Protein-tyrosine phosphatase</fullName>
    </submittedName>
</protein>
<sequence>MQRRKGTRGNSQDDQQASRRLAKKPSDEKVDEKDKKKGGVLKRLGFLLHNEKKEEVGSTQKRRKPKRGTERKRACSHPVWNPDKKIHFNNEKTHAIIPLKGDPLSDVQKKVFFKFASDAVKKNPPEYSVEFMTKVKPYPGQPMERKIFDANPTKNRYKDVVCNDITRVILSDGGDGDYIHANYVNGLNAPFILTQGATAATVIDFWRMVVHTKTAYIVMLCEVMEDGKAKCAQYYPEKAGEAMTFGAWTILCSLEDDKDANIIKRTLSVRNVDNGKEHILKHLHTKSWPDRCVPNSTMALLRMLYIVRTASGPVTVHCSAGIGRTGTFVAIEACLQILTDGKELDLLGTCRALRNSRAGSIQVDIQYMALVQILINYGKDNGYWDDSDLDDRVELLTWNIQQFIQTRGKVDHVPTTPSTPALNIIPADAKPVPVVPKEATPHHSPAEKAQECMEKICEKILKPIKKDKECKEHKSPKTEHPKECKDHPLPLETRSSSEDGPDMEDQKTQATQKVEIKEETAAQNDNISMISLPNEPLLSIPVVRKNSKDGNKDSCDTKESKETKGHEKKNSKEGNFKLVKKQSANRSQYFL</sequence>
<accession>Q22668</accession>
<dbReference type="CTD" id="172571"/>
<feature type="compositionally biased region" description="Basic and acidic residues" evidence="1">
    <location>
        <begin position="468"/>
        <end position="489"/>
    </location>
</feature>
<dbReference type="SMART" id="SM00404">
    <property type="entry name" value="PTPc_motif"/>
    <property type="match status" value="1"/>
</dbReference>
<name>Q22668_CAEEL</name>
<dbReference type="KEGG" id="cel:CELE_T22C1.8"/>
<feature type="region of interest" description="Disordered" evidence="1">
    <location>
        <begin position="1"/>
        <end position="85"/>
    </location>
</feature>
<dbReference type="SMR" id="Q22668"/>
<dbReference type="EMBL" id="BX284601">
    <property type="protein sequence ID" value="CAA99930.1"/>
    <property type="molecule type" value="Genomic_DNA"/>
</dbReference>
<dbReference type="Proteomes" id="UP000001940">
    <property type="component" value="Chromosome I"/>
</dbReference>
<dbReference type="UCSC" id="T22C1.8">
    <property type="organism name" value="c. elegans"/>
</dbReference>
<dbReference type="PhylomeDB" id="Q22668"/>
<feature type="compositionally biased region" description="Polar residues" evidence="1">
    <location>
        <begin position="521"/>
        <end position="531"/>
    </location>
</feature>
<dbReference type="PANTHER" id="PTHR46163:SF25">
    <property type="entry name" value="PROTEIN-TYROSINE PHOSPHATASE"/>
    <property type="match status" value="1"/>
</dbReference>
<dbReference type="OrthoDB" id="10253954at2759"/>
<dbReference type="PROSITE" id="PS50056">
    <property type="entry name" value="TYR_PHOSPHATASE_2"/>
    <property type="match status" value="1"/>
</dbReference>
<dbReference type="InterPro" id="IPR000242">
    <property type="entry name" value="PTP_cat"/>
</dbReference>
<feature type="region of interest" description="Disordered" evidence="1">
    <location>
        <begin position="468"/>
        <end position="591"/>
    </location>
</feature>
<evidence type="ECO:0000259" key="3">
    <source>
        <dbReference type="PROSITE" id="PS50056"/>
    </source>
</evidence>
<dbReference type="SMART" id="SM00194">
    <property type="entry name" value="PTPc"/>
    <property type="match status" value="1"/>
</dbReference>
<dbReference type="PRINTS" id="PR00700">
    <property type="entry name" value="PRTYPHPHTASE"/>
</dbReference>
<dbReference type="Bgee" id="WBGene00011918">
    <property type="expression patterns" value="Expressed in material anatomical entity and 2 other cell types or tissues"/>
</dbReference>
<dbReference type="RefSeq" id="NP_492194.1">
    <property type="nucleotide sequence ID" value="NM_059793.3"/>
</dbReference>
<organism evidence="4 5">
    <name type="scientific">Caenorhabditis elegans</name>
    <dbReference type="NCBI Taxonomy" id="6239"/>
    <lineage>
        <taxon>Eukaryota</taxon>
        <taxon>Metazoa</taxon>
        <taxon>Ecdysozoa</taxon>
        <taxon>Nematoda</taxon>
        <taxon>Chromadorea</taxon>
        <taxon>Rhabditida</taxon>
        <taxon>Rhabditina</taxon>
        <taxon>Rhabditomorpha</taxon>
        <taxon>Rhabditoidea</taxon>
        <taxon>Rhabditidae</taxon>
        <taxon>Peloderinae</taxon>
        <taxon>Caenorhabditis</taxon>
    </lineage>
</organism>
<feature type="domain" description="Tyrosine specific protein phosphatases" evidence="3">
    <location>
        <begin position="295"/>
        <end position="368"/>
    </location>
</feature>
<dbReference type="HOGENOM" id="CLU_425935_0_0_1"/>
<reference evidence="4 5" key="1">
    <citation type="journal article" date="1998" name="Science">
        <title>Genome sequence of the nematode C. elegans: a platform for investigating biology.</title>
        <authorList>
            <consortium name="The C. elegans sequencing consortium"/>
            <person name="Sulson J.E."/>
            <person name="Waterston R."/>
        </authorList>
    </citation>
    <scope>NUCLEOTIDE SEQUENCE [LARGE SCALE GENOMIC DNA]</scope>
    <source>
        <strain evidence="4 5">Bristol N2</strain>
    </source>
</reference>
<dbReference type="PaxDb" id="6239-T22C1.8"/>
<dbReference type="GeneID" id="172571"/>
<evidence type="ECO:0000313" key="6">
    <source>
        <dbReference type="WormBase" id="T22C1.8"/>
    </source>
</evidence>
<gene>
    <name evidence="4" type="ORF">CELE_T22C1.8</name>
    <name evidence="4 6" type="ORF">T22C1.8</name>
</gene>
<dbReference type="InterPro" id="IPR003595">
    <property type="entry name" value="Tyr_Pase_cat"/>
</dbReference>
<dbReference type="InterPro" id="IPR029021">
    <property type="entry name" value="Prot-tyrosine_phosphatase-like"/>
</dbReference>
<dbReference type="PROSITE" id="PS50055">
    <property type="entry name" value="TYR_PHOSPHATASE_PTP"/>
    <property type="match status" value="1"/>
</dbReference>
<dbReference type="WormBase" id="T22C1.8">
    <property type="protein sequence ID" value="CE18278"/>
    <property type="gene ID" value="WBGene00011918"/>
</dbReference>
<dbReference type="InterPro" id="IPR052782">
    <property type="entry name" value="Oocyte-zygote_transition_reg"/>
</dbReference>
<evidence type="ECO:0000259" key="2">
    <source>
        <dbReference type="PROSITE" id="PS50055"/>
    </source>
</evidence>
<dbReference type="Pfam" id="PF00102">
    <property type="entry name" value="Y_phosphatase"/>
    <property type="match status" value="1"/>
</dbReference>
<dbReference type="InterPro" id="IPR016130">
    <property type="entry name" value="Tyr_Pase_AS"/>
</dbReference>